<sequence>MLATTLLRCRHAQSNPSMRLHTSAMHLTLWSFLDTPSPSAYNYAQNVSEQEPLAMKKVRQAAIAQDPTEAQKMISSLQGVFLSHLVRSQGARHILELGCYKGYSALWLAHGLRSQTKGNPQLWTCERDLDVTAIAKQNVIDSGYADIVQVLSQPADEVLQGWNAEQKLDMVFIDANKAAYK</sequence>
<evidence type="ECO:0000313" key="1">
    <source>
        <dbReference type="EMBL" id="KAJ1884038.1"/>
    </source>
</evidence>
<accession>A0ACC1I375</accession>
<proteinExistence type="predicted"/>
<organism evidence="1 2">
    <name type="scientific">Kickxella alabastrina</name>
    <dbReference type="NCBI Taxonomy" id="61397"/>
    <lineage>
        <taxon>Eukaryota</taxon>
        <taxon>Fungi</taxon>
        <taxon>Fungi incertae sedis</taxon>
        <taxon>Zoopagomycota</taxon>
        <taxon>Kickxellomycotina</taxon>
        <taxon>Kickxellomycetes</taxon>
        <taxon>Kickxellales</taxon>
        <taxon>Kickxellaceae</taxon>
        <taxon>Kickxella</taxon>
    </lineage>
</organism>
<feature type="non-terminal residue" evidence="1">
    <location>
        <position position="181"/>
    </location>
</feature>
<evidence type="ECO:0000313" key="2">
    <source>
        <dbReference type="Proteomes" id="UP001150581"/>
    </source>
</evidence>
<dbReference type="EMBL" id="JANBPG010002977">
    <property type="protein sequence ID" value="KAJ1884038.1"/>
    <property type="molecule type" value="Genomic_DNA"/>
</dbReference>
<protein>
    <submittedName>
        <fullName evidence="1">Uncharacterized protein</fullName>
    </submittedName>
</protein>
<keyword evidence="2" id="KW-1185">Reference proteome</keyword>
<reference evidence="1" key="1">
    <citation type="submission" date="2022-07" db="EMBL/GenBank/DDBJ databases">
        <title>Phylogenomic reconstructions and comparative analyses of Kickxellomycotina fungi.</title>
        <authorList>
            <person name="Reynolds N.K."/>
            <person name="Stajich J.E."/>
            <person name="Barry K."/>
            <person name="Grigoriev I.V."/>
            <person name="Crous P."/>
            <person name="Smith M.E."/>
        </authorList>
    </citation>
    <scope>NUCLEOTIDE SEQUENCE</scope>
    <source>
        <strain evidence="1">Benny 63K</strain>
    </source>
</reference>
<dbReference type="Proteomes" id="UP001150581">
    <property type="component" value="Unassembled WGS sequence"/>
</dbReference>
<comment type="caution">
    <text evidence="1">The sequence shown here is derived from an EMBL/GenBank/DDBJ whole genome shotgun (WGS) entry which is preliminary data.</text>
</comment>
<name>A0ACC1I375_9FUNG</name>
<gene>
    <name evidence="1" type="ORF">LPJ66_010804</name>
</gene>